<feature type="non-terminal residue" evidence="1">
    <location>
        <position position="1"/>
    </location>
</feature>
<reference evidence="1" key="1">
    <citation type="submission" date="2018-05" db="EMBL/GenBank/DDBJ databases">
        <authorList>
            <person name="Lanie J.A."/>
            <person name="Ng W.-L."/>
            <person name="Kazmierczak K.M."/>
            <person name="Andrzejewski T.M."/>
            <person name="Davidsen T.M."/>
            <person name="Wayne K.J."/>
            <person name="Tettelin H."/>
            <person name="Glass J.I."/>
            <person name="Rusch D."/>
            <person name="Podicherti R."/>
            <person name="Tsui H.-C.T."/>
            <person name="Winkler M.E."/>
        </authorList>
    </citation>
    <scope>NUCLEOTIDE SEQUENCE</scope>
</reference>
<dbReference type="AlphaFoldDB" id="A0A382NWD0"/>
<accession>A0A382NWD0</accession>
<feature type="non-terminal residue" evidence="1">
    <location>
        <position position="57"/>
    </location>
</feature>
<organism evidence="1">
    <name type="scientific">marine metagenome</name>
    <dbReference type="NCBI Taxonomy" id="408172"/>
    <lineage>
        <taxon>unclassified sequences</taxon>
        <taxon>metagenomes</taxon>
        <taxon>ecological metagenomes</taxon>
    </lineage>
</organism>
<protein>
    <submittedName>
        <fullName evidence="1">Uncharacterized protein</fullName>
    </submittedName>
</protein>
<evidence type="ECO:0000313" key="1">
    <source>
        <dbReference type="EMBL" id="SVC65464.1"/>
    </source>
</evidence>
<gene>
    <name evidence="1" type="ORF">METZ01_LOCUS318318</name>
</gene>
<proteinExistence type="predicted"/>
<name>A0A382NWD0_9ZZZZ</name>
<dbReference type="EMBL" id="UINC01103236">
    <property type="protein sequence ID" value="SVC65464.1"/>
    <property type="molecule type" value="Genomic_DNA"/>
</dbReference>
<sequence>DPRRSDPCVVSSPITVTASTISRYDPGSTAASPACRPNGSSSWWQDPTMWRICVVLL</sequence>